<dbReference type="AlphaFoldDB" id="A0A367L0B4"/>
<evidence type="ECO:0000256" key="1">
    <source>
        <dbReference type="SAM" id="SignalP"/>
    </source>
</evidence>
<dbReference type="OrthoDB" id="4928224at2759"/>
<feature type="signal peptide" evidence="1">
    <location>
        <begin position="1"/>
        <end position="23"/>
    </location>
</feature>
<evidence type="ECO:0000313" key="3">
    <source>
        <dbReference type="Proteomes" id="UP000253664"/>
    </source>
</evidence>
<dbReference type="STRING" id="1330021.A0A367L0B4"/>
<sequence length="352" mass="40548">MGSRMSSLTFLSSCLLLSGAIRAQNGQPTGNRFNYSVYPGVRVFYQGTVSPRDVRRQGGILPRNPQPDDDGRWAYWPTFEAREWLSLESEMPDRIERDGPEDQQDRWLYHIAPSPNMVPADEIQTGIMSLGGILWSQVQHLAMVPYVNGSWRDLSHLRWEYNPDFDPRWLAFGISGPQPLLSGLEPLPEGITTRRQLARTYMNELTGPNNPSLSNEQRHTLRELFDWNPETQPNRDFPLIHGNDNPESLASITVREIDWRDTEMADTVRRLEHRARAGFATDALCFDILSQLRHSTSRFRRQTNKMRQKAEEDPQWLTSLSYSLYNTAMKSRSQPELLNEFCRSILLGLALQ</sequence>
<protein>
    <recommendedName>
        <fullName evidence="4">Heat-labile enterotoxin</fullName>
    </recommendedName>
</protein>
<gene>
    <name evidence="2" type="ORF">L249_5801</name>
</gene>
<evidence type="ECO:0000313" key="2">
    <source>
        <dbReference type="EMBL" id="RCI07856.1"/>
    </source>
</evidence>
<dbReference type="EMBL" id="LKCN02000023">
    <property type="protein sequence ID" value="RCI07856.1"/>
    <property type="molecule type" value="Genomic_DNA"/>
</dbReference>
<reference evidence="2 3" key="1">
    <citation type="journal article" date="2015" name="BMC Genomics">
        <title>Insights from the genome of Ophiocordyceps polyrhachis-furcata to pathogenicity and host specificity in insect fungi.</title>
        <authorList>
            <person name="Wichadakul D."/>
            <person name="Kobmoo N."/>
            <person name="Ingsriswang S."/>
            <person name="Tangphatsornruang S."/>
            <person name="Chantasingh D."/>
            <person name="Luangsa-ard J.J."/>
            <person name="Eurwilaichitr L."/>
        </authorList>
    </citation>
    <scope>NUCLEOTIDE SEQUENCE [LARGE SCALE GENOMIC DNA]</scope>
    <source>
        <strain evidence="2 3">BCC 54312</strain>
    </source>
</reference>
<accession>A0A367L0B4</accession>
<comment type="caution">
    <text evidence="2">The sequence shown here is derived from an EMBL/GenBank/DDBJ whole genome shotgun (WGS) entry which is preliminary data.</text>
</comment>
<feature type="chain" id="PRO_5016968450" description="Heat-labile enterotoxin" evidence="1">
    <location>
        <begin position="24"/>
        <end position="352"/>
    </location>
</feature>
<keyword evidence="3" id="KW-1185">Reference proteome</keyword>
<name>A0A367L0B4_9HYPO</name>
<dbReference type="SUPFAM" id="SSF56399">
    <property type="entry name" value="ADP-ribosylation"/>
    <property type="match status" value="1"/>
</dbReference>
<dbReference type="Gene3D" id="3.90.210.10">
    <property type="entry name" value="Heat-Labile Enterotoxin, subunit A"/>
    <property type="match status" value="1"/>
</dbReference>
<keyword evidence="1" id="KW-0732">Signal</keyword>
<dbReference type="Proteomes" id="UP000253664">
    <property type="component" value="Unassembled WGS sequence"/>
</dbReference>
<evidence type="ECO:0008006" key="4">
    <source>
        <dbReference type="Google" id="ProtNLM"/>
    </source>
</evidence>
<proteinExistence type="predicted"/>
<organism evidence="2 3">
    <name type="scientific">Ophiocordyceps polyrhachis-furcata BCC 54312</name>
    <dbReference type="NCBI Taxonomy" id="1330021"/>
    <lineage>
        <taxon>Eukaryota</taxon>
        <taxon>Fungi</taxon>
        <taxon>Dikarya</taxon>
        <taxon>Ascomycota</taxon>
        <taxon>Pezizomycotina</taxon>
        <taxon>Sordariomycetes</taxon>
        <taxon>Hypocreomycetidae</taxon>
        <taxon>Hypocreales</taxon>
        <taxon>Ophiocordycipitaceae</taxon>
        <taxon>Ophiocordyceps</taxon>
    </lineage>
</organism>